<dbReference type="Proteomes" id="UP000829354">
    <property type="component" value="Chromosome X"/>
</dbReference>
<accession>A0AAE9FCW1</accession>
<gene>
    <name evidence="2" type="ORF">L5515_016465</name>
</gene>
<dbReference type="EMBL" id="CP092625">
    <property type="protein sequence ID" value="UMM39382.1"/>
    <property type="molecule type" value="Genomic_DNA"/>
</dbReference>
<sequence length="189" mass="21154">MLVVSTRSRIIRGCIFSSRRSIILSSTAIHGNLTLILNLPEPHSHVMGPESPKVTETACSSHNSPYPFNKIDTTRVLESKISRCSKDKKAWFKIPEDLIRRNADMTAFPNCVPSLIEKIRESSDTTRVGEAKLMTLLSKLRAMDLPILKADDGFNLFQKKLQRLAEHLKQAKANNASLNKAIAQHSAYL</sequence>
<keyword evidence="1" id="KW-0175">Coiled coil</keyword>
<dbReference type="AlphaFoldDB" id="A0AAE9FCW1"/>
<evidence type="ECO:0000313" key="3">
    <source>
        <dbReference type="Proteomes" id="UP000829354"/>
    </source>
</evidence>
<evidence type="ECO:0000313" key="2">
    <source>
        <dbReference type="EMBL" id="UMM39382.1"/>
    </source>
</evidence>
<proteinExistence type="predicted"/>
<protein>
    <submittedName>
        <fullName evidence="2">Uncharacterized protein</fullName>
    </submittedName>
</protein>
<feature type="coiled-coil region" evidence="1">
    <location>
        <begin position="154"/>
        <end position="181"/>
    </location>
</feature>
<keyword evidence="3" id="KW-1185">Reference proteome</keyword>
<name>A0AAE9FCW1_CAEBR</name>
<evidence type="ECO:0000256" key="1">
    <source>
        <dbReference type="SAM" id="Coils"/>
    </source>
</evidence>
<reference evidence="2 3" key="1">
    <citation type="submission" date="2022-04" db="EMBL/GenBank/DDBJ databases">
        <title>Chromosome-level reference genomes for two strains of Caenorhabditis briggsae: an improved platform for comparative genomics.</title>
        <authorList>
            <person name="Stevens L."/>
            <person name="Andersen E."/>
        </authorList>
    </citation>
    <scope>NUCLEOTIDE SEQUENCE [LARGE SCALE GENOMIC DNA]</scope>
    <source>
        <strain evidence="2">VX34</strain>
        <tissue evidence="2">Whole-organism</tissue>
    </source>
</reference>
<organism evidence="2 3">
    <name type="scientific">Caenorhabditis briggsae</name>
    <dbReference type="NCBI Taxonomy" id="6238"/>
    <lineage>
        <taxon>Eukaryota</taxon>
        <taxon>Metazoa</taxon>
        <taxon>Ecdysozoa</taxon>
        <taxon>Nematoda</taxon>
        <taxon>Chromadorea</taxon>
        <taxon>Rhabditida</taxon>
        <taxon>Rhabditina</taxon>
        <taxon>Rhabditomorpha</taxon>
        <taxon>Rhabditoidea</taxon>
        <taxon>Rhabditidae</taxon>
        <taxon>Peloderinae</taxon>
        <taxon>Caenorhabditis</taxon>
    </lineage>
</organism>